<evidence type="ECO:0000313" key="3">
    <source>
        <dbReference type="Proteomes" id="UP001236585"/>
    </source>
</evidence>
<dbReference type="RefSeq" id="WP_285186875.1">
    <property type="nucleotide sequence ID" value="NZ_CP126981.1"/>
</dbReference>
<protein>
    <recommendedName>
        <fullName evidence="4">Secreted protein</fullName>
    </recommendedName>
</protein>
<keyword evidence="1" id="KW-0732">Signal</keyword>
<keyword evidence="3" id="KW-1185">Reference proteome</keyword>
<gene>
    <name evidence="2" type="ORF">PT015_20555</name>
</gene>
<dbReference type="EMBL" id="CP126981">
    <property type="protein sequence ID" value="WIM87221.1"/>
    <property type="molecule type" value="Genomic_DNA"/>
</dbReference>
<reference evidence="2 3" key="1">
    <citation type="journal article" date="2023" name="Microbiol. Resour. Announc.">
        <title>Complete Genome Sequence of Mycobacterium wuenschmanii, a novel Nontuberculous Mycobacterium Isolated from a captive population of Amazon Milk Frogs.</title>
        <authorList>
            <person name="Hicks J."/>
            <person name="Zeineldin M."/>
            <person name="Ward H."/>
            <person name="Wuenschmann A."/>
            <person name="Camp P."/>
            <person name="Farrell D."/>
            <person name="Lehman K."/>
            <person name="Thacker T."/>
            <person name="Cuthbert E."/>
        </authorList>
    </citation>
    <scope>NUCLEOTIDE SEQUENCE [LARGE SCALE GENOMIC DNA]</scope>
    <source>
        <strain evidence="2 3">Wuenschmanii</strain>
    </source>
</reference>
<feature type="signal peptide" evidence="1">
    <location>
        <begin position="1"/>
        <end position="33"/>
    </location>
</feature>
<accession>A0ABY8VVX7</accession>
<feature type="chain" id="PRO_5046134030" description="Secreted protein" evidence="1">
    <location>
        <begin position="34"/>
        <end position="105"/>
    </location>
</feature>
<proteinExistence type="predicted"/>
<evidence type="ECO:0000313" key="2">
    <source>
        <dbReference type="EMBL" id="WIM87221.1"/>
    </source>
</evidence>
<organism evidence="2 3">
    <name type="scientific">Candidatus Mycobacterium wuenschmannii</name>
    <dbReference type="NCBI Taxonomy" id="3027808"/>
    <lineage>
        <taxon>Bacteria</taxon>
        <taxon>Bacillati</taxon>
        <taxon>Actinomycetota</taxon>
        <taxon>Actinomycetes</taxon>
        <taxon>Mycobacteriales</taxon>
        <taxon>Mycobacteriaceae</taxon>
        <taxon>Mycobacterium</taxon>
    </lineage>
</organism>
<evidence type="ECO:0008006" key="4">
    <source>
        <dbReference type="Google" id="ProtNLM"/>
    </source>
</evidence>
<sequence>MNIALISRRTIGAALLSGGVALAGLSAATIAQASPGDNFSHPHQWCPGQPLPAGDVHWDNNVCHTWYWVPVGGMGNAGQFVWDGPTPPAHGPGPCYGAPICLPGL</sequence>
<dbReference type="Proteomes" id="UP001236585">
    <property type="component" value="Chromosome"/>
</dbReference>
<name>A0ABY8VVX7_9MYCO</name>
<evidence type="ECO:0000256" key="1">
    <source>
        <dbReference type="SAM" id="SignalP"/>
    </source>
</evidence>